<proteinExistence type="predicted"/>
<name>A0A9Q1EF84_SYNKA</name>
<dbReference type="EMBL" id="JAINUF010000018">
    <property type="protein sequence ID" value="KAJ8337687.1"/>
    <property type="molecule type" value="Genomic_DNA"/>
</dbReference>
<feature type="region of interest" description="Disordered" evidence="1">
    <location>
        <begin position="1"/>
        <end position="29"/>
    </location>
</feature>
<accession>A0A9Q1EF84</accession>
<evidence type="ECO:0000313" key="2">
    <source>
        <dbReference type="EMBL" id="KAJ8337687.1"/>
    </source>
</evidence>
<sequence>MSLPSPGEPAPSCRMPNLHPPPTPSRRLHKPVPSCWVAGITQLSPPAEGKGTSLMWTSPAAISNKEEQAALRLSLLPVSTATKRNKQPCVCLCSTLSVC</sequence>
<reference evidence="2" key="1">
    <citation type="journal article" date="2023" name="Science">
        <title>Genome structures resolve the early diversification of teleost fishes.</title>
        <authorList>
            <person name="Parey E."/>
            <person name="Louis A."/>
            <person name="Montfort J."/>
            <person name="Bouchez O."/>
            <person name="Roques C."/>
            <person name="Iampietro C."/>
            <person name="Lluch J."/>
            <person name="Castinel A."/>
            <person name="Donnadieu C."/>
            <person name="Desvignes T."/>
            <person name="Floi Bucao C."/>
            <person name="Jouanno E."/>
            <person name="Wen M."/>
            <person name="Mejri S."/>
            <person name="Dirks R."/>
            <person name="Jansen H."/>
            <person name="Henkel C."/>
            <person name="Chen W.J."/>
            <person name="Zahm M."/>
            <person name="Cabau C."/>
            <person name="Klopp C."/>
            <person name="Thompson A.W."/>
            <person name="Robinson-Rechavi M."/>
            <person name="Braasch I."/>
            <person name="Lecointre G."/>
            <person name="Bobe J."/>
            <person name="Postlethwait J.H."/>
            <person name="Berthelot C."/>
            <person name="Roest Crollius H."/>
            <person name="Guiguen Y."/>
        </authorList>
    </citation>
    <scope>NUCLEOTIDE SEQUENCE</scope>
    <source>
        <strain evidence="2">WJC10195</strain>
    </source>
</reference>
<keyword evidence="3" id="KW-1185">Reference proteome</keyword>
<comment type="caution">
    <text evidence="2">The sequence shown here is derived from an EMBL/GenBank/DDBJ whole genome shotgun (WGS) entry which is preliminary data.</text>
</comment>
<evidence type="ECO:0000256" key="1">
    <source>
        <dbReference type="SAM" id="MobiDB-lite"/>
    </source>
</evidence>
<dbReference type="Proteomes" id="UP001152622">
    <property type="component" value="Chromosome 18"/>
</dbReference>
<evidence type="ECO:0000313" key="3">
    <source>
        <dbReference type="Proteomes" id="UP001152622"/>
    </source>
</evidence>
<dbReference type="AlphaFoldDB" id="A0A9Q1EF84"/>
<gene>
    <name evidence="2" type="ORF">SKAU_G00366530</name>
</gene>
<protein>
    <submittedName>
        <fullName evidence="2">Uncharacterized protein</fullName>
    </submittedName>
</protein>
<organism evidence="2 3">
    <name type="scientific">Synaphobranchus kaupii</name>
    <name type="common">Kaup's arrowtooth eel</name>
    <dbReference type="NCBI Taxonomy" id="118154"/>
    <lineage>
        <taxon>Eukaryota</taxon>
        <taxon>Metazoa</taxon>
        <taxon>Chordata</taxon>
        <taxon>Craniata</taxon>
        <taxon>Vertebrata</taxon>
        <taxon>Euteleostomi</taxon>
        <taxon>Actinopterygii</taxon>
        <taxon>Neopterygii</taxon>
        <taxon>Teleostei</taxon>
        <taxon>Anguilliformes</taxon>
        <taxon>Synaphobranchidae</taxon>
        <taxon>Synaphobranchus</taxon>
    </lineage>
</organism>